<protein>
    <submittedName>
        <fullName evidence="1">Uncharacterized protein</fullName>
    </submittedName>
</protein>
<reference evidence="1 2" key="1">
    <citation type="journal article" date="2006" name="Science">
        <title>Genome of rice cluster I archaea -- the key methane producers in the rice rhizosphere.</title>
        <authorList>
            <person name="Erkel C."/>
            <person name="Kube M."/>
            <person name="Reinhardt R."/>
            <person name="Liesack W."/>
        </authorList>
    </citation>
    <scope>NUCLEOTIDE SEQUENCE [LARGE SCALE GENOMIC DNA]</scope>
    <source>
        <strain evidence="2">DSM 22066 / NBRC 105507 / MRE50</strain>
    </source>
</reference>
<gene>
    <name evidence="1" type="ORF">RCIX495</name>
</gene>
<evidence type="ECO:0000313" key="1">
    <source>
        <dbReference type="EMBL" id="CAJ35923.1"/>
    </source>
</evidence>
<dbReference type="OrthoDB" id="383286at2157"/>
<organism evidence="1 2">
    <name type="scientific">Methanocella arvoryzae (strain DSM 22066 / NBRC 105507 / MRE50)</name>
    <dbReference type="NCBI Taxonomy" id="351160"/>
    <lineage>
        <taxon>Archaea</taxon>
        <taxon>Methanobacteriati</taxon>
        <taxon>Methanobacteriota</taxon>
        <taxon>Stenosarchaea group</taxon>
        <taxon>Methanomicrobia</taxon>
        <taxon>Methanocellales</taxon>
        <taxon>Methanocellaceae</taxon>
        <taxon>Methanocella</taxon>
    </lineage>
</organism>
<dbReference type="KEGG" id="rci:RCIX495"/>
<dbReference type="Proteomes" id="UP000000663">
    <property type="component" value="Chromosome"/>
</dbReference>
<dbReference type="STRING" id="351160.RCIX495"/>
<dbReference type="eggNOG" id="arCOG12588">
    <property type="taxonomic scope" value="Archaea"/>
</dbReference>
<accession>Q0W6S0</accession>
<dbReference type="GeneID" id="5144762"/>
<name>Q0W6S0_METAR</name>
<evidence type="ECO:0000313" key="2">
    <source>
        <dbReference type="Proteomes" id="UP000000663"/>
    </source>
</evidence>
<dbReference type="AlphaFoldDB" id="Q0W6S0"/>
<dbReference type="RefSeq" id="WP_012036581.1">
    <property type="nucleotide sequence ID" value="NC_009464.1"/>
</dbReference>
<sequence>MVKKNRIMTLLLAATVLAVFASSFASAATVSIPDGKSRIYSNAAVQWTGDIGSTNINLGDALSWNVQYKNEMGETINAMSNYKFGSMGMVNGHTYAYNINGGSTWTSSSAFTTTTSSQYMYDIYRDHYYWSDSRCAETSYVMQDLY</sequence>
<proteinExistence type="predicted"/>
<dbReference type="EMBL" id="AM114193">
    <property type="protein sequence ID" value="CAJ35923.1"/>
    <property type="molecule type" value="Genomic_DNA"/>
</dbReference>
<keyword evidence="2" id="KW-1185">Reference proteome</keyword>